<comment type="caution">
    <text evidence="3">The sequence shown here is derived from an EMBL/GenBank/DDBJ whole genome shotgun (WGS) entry which is preliminary data.</text>
</comment>
<feature type="region of interest" description="Disordered" evidence="1">
    <location>
        <begin position="566"/>
        <end position="591"/>
    </location>
</feature>
<proteinExistence type="predicted"/>
<feature type="region of interest" description="Disordered" evidence="1">
    <location>
        <begin position="117"/>
        <end position="142"/>
    </location>
</feature>
<accession>A0A8H2XNY9</accession>
<dbReference type="Proteomes" id="UP000663850">
    <property type="component" value="Unassembled WGS sequence"/>
</dbReference>
<feature type="compositionally biased region" description="Polar residues" evidence="1">
    <location>
        <begin position="190"/>
        <end position="202"/>
    </location>
</feature>
<dbReference type="EMBL" id="CAJMWZ010000860">
    <property type="protein sequence ID" value="CAE6427077.1"/>
    <property type="molecule type" value="Genomic_DNA"/>
</dbReference>
<evidence type="ECO:0000313" key="3">
    <source>
        <dbReference type="EMBL" id="CAE6427077.1"/>
    </source>
</evidence>
<keyword evidence="2" id="KW-1133">Transmembrane helix</keyword>
<feature type="region of interest" description="Disordered" evidence="1">
    <location>
        <begin position="187"/>
        <end position="222"/>
    </location>
</feature>
<keyword evidence="2" id="KW-0472">Membrane</keyword>
<name>A0A8H2XNY9_9AGAM</name>
<feature type="non-terminal residue" evidence="3">
    <location>
        <position position="1"/>
    </location>
</feature>
<evidence type="ECO:0000256" key="2">
    <source>
        <dbReference type="SAM" id="Phobius"/>
    </source>
</evidence>
<keyword evidence="2" id="KW-0812">Transmembrane</keyword>
<reference evidence="3" key="1">
    <citation type="submission" date="2021-01" db="EMBL/GenBank/DDBJ databases">
        <authorList>
            <person name="Kaushik A."/>
        </authorList>
    </citation>
    <scope>NUCLEOTIDE SEQUENCE</scope>
    <source>
        <strain evidence="3">Type strain: AG8-Rh-89/</strain>
    </source>
</reference>
<evidence type="ECO:0000313" key="4">
    <source>
        <dbReference type="Proteomes" id="UP000663850"/>
    </source>
</evidence>
<protein>
    <submittedName>
        <fullName evidence="3">Uncharacterized protein</fullName>
    </submittedName>
</protein>
<gene>
    <name evidence="3" type="ORF">RDB_LOCUS15731</name>
</gene>
<dbReference type="SUPFAM" id="SSF52129">
    <property type="entry name" value="Caspase-like"/>
    <property type="match status" value="1"/>
</dbReference>
<organism evidence="3 4">
    <name type="scientific">Rhizoctonia solani</name>
    <dbReference type="NCBI Taxonomy" id="456999"/>
    <lineage>
        <taxon>Eukaryota</taxon>
        <taxon>Fungi</taxon>
        <taxon>Dikarya</taxon>
        <taxon>Basidiomycota</taxon>
        <taxon>Agaricomycotina</taxon>
        <taxon>Agaricomycetes</taxon>
        <taxon>Cantharellales</taxon>
        <taxon>Ceratobasidiaceae</taxon>
        <taxon>Rhizoctonia</taxon>
    </lineage>
</organism>
<feature type="compositionally biased region" description="Basic and acidic residues" evidence="1">
    <location>
        <begin position="567"/>
        <end position="578"/>
    </location>
</feature>
<evidence type="ECO:0000256" key="1">
    <source>
        <dbReference type="SAM" id="MobiDB-lite"/>
    </source>
</evidence>
<feature type="transmembrane region" description="Helical" evidence="2">
    <location>
        <begin position="63"/>
        <end position="84"/>
    </location>
</feature>
<dbReference type="AlphaFoldDB" id="A0A8H2XNY9"/>
<dbReference type="InterPro" id="IPR029030">
    <property type="entry name" value="Caspase-like_dom_sf"/>
</dbReference>
<sequence>PRLEGLSMGSDDRVTDTGRLASAPHSTCGFDTYFEAAKCLSRCRISEQSLEDYQRIVHINHQLAVALCVSSMLVIAAIMALAILCRLAQSQASSEGGEARVSARASPHKTTVVAAPLENRAQPSNPAPADANGASAPKRGKSNIIREIIPGSSSNTAQAQAQSASAHADTDLPLATHESQPDGINEIIIDNNTHPEGTTQNAPGPKRGSHNPLHQSSPPASDRTGLTFFQAGFYRPVTLLGQFTATFIRHWPIPRLGRRPLLHSLLGHGPTLSIFAVAGDDAERDLKALHHALMRPYSASVRFVSLSRELTLDNIEAEIKKLYDECEGVPDTHLFIYITGHGNQHNRMIVSKSKSISETYLFELLSRPTIPVTVLFDICREGRVPSAIPPKGISLIWTSSVGETAGACRVPDSNSPDSCFLIALMISARTASLRYTTEALKETVQERLDQLLDYLKEVYSMRHPMERCSTCSDTRKPCDKPARQNIDWGDAENIDGLLELTKILSSSDIAEEVYQRFMGDAIFLRVNKLPDPKRLRSIGIEDVGGKPGLSPAVAVTSCLALDFSPLPEDHTGKHERGANEPVHAVSTPTRG</sequence>